<dbReference type="SUPFAM" id="SSF54695">
    <property type="entry name" value="POZ domain"/>
    <property type="match status" value="1"/>
</dbReference>
<dbReference type="Gene3D" id="3.30.710.10">
    <property type="entry name" value="Potassium Channel Kv1.1, Chain A"/>
    <property type="match status" value="1"/>
</dbReference>
<dbReference type="Pfam" id="PF00651">
    <property type="entry name" value="BTB"/>
    <property type="match status" value="1"/>
</dbReference>
<dbReference type="Pfam" id="PF00754">
    <property type="entry name" value="F5_F8_type_C"/>
    <property type="match status" value="1"/>
</dbReference>
<dbReference type="InterPro" id="IPR008979">
    <property type="entry name" value="Galactose-bd-like_sf"/>
</dbReference>
<dbReference type="AlphaFoldDB" id="A0A6A4XEC0"/>
<dbReference type="InterPro" id="IPR000421">
    <property type="entry name" value="FA58C"/>
</dbReference>
<dbReference type="InterPro" id="IPR000210">
    <property type="entry name" value="BTB/POZ_dom"/>
</dbReference>
<dbReference type="Gene3D" id="2.60.120.260">
    <property type="entry name" value="Galactose-binding domain-like"/>
    <property type="match status" value="2"/>
</dbReference>
<dbReference type="OrthoDB" id="6408997at2759"/>
<sequence>MSDQHQGLVAPAAAAGRGASEVNHVSQLSQDLAHLCRSEEFCDVVLSVEGHRFSAHRAVLAARSEYFRALLFGGMKESREKEVTLTGAAVGPFRVLLQYIYTGQMSLVGLKEDTVLDMLGLAHQYGFTQLEEAVSQYLEAAVRAGNVCVIYDMARLYRQSALLDVCQSFMDKNAACRAAAPQLLHNQGVREVISRDSFCAAEVDIFRAVSRWTAANPELDSAQLLAAVRLPLVSMQDLVNVVRPSGVISPDAILDAIKTKVESRDRDLPYRGCLLPDENVCTPRHGAQTVRGDMRSFLLNGDTSAFDMERGFTRHAIDDACSDNCIEVRLGMPCIINHIKMLLWDKDMRSYSYYVEVSMDECDWVRVVNHSRYHCRSWQTLYFPPRVVRSIRVVGTNNTVNKMFHLVSLEASYCSRPEPTENGLIVPRENVATLQRSAMVIEGVSRSRNALLNGDTDKYDWDHGYTCHQLGSGSVVVQLGQPVLLDSMRMLLWDCDDRTYGYYIEVSTNQRDWTIVCDRSRSHCRSWQVVTFKRRPVVFIRIVGTRNSANEVFHCVHFECPAQCEVERHTDDPPAPEPAEDEPEDEQEGAAGPQTPGAVGGERRFSFELELPVEEAAAAVFGDQCEP</sequence>
<evidence type="ECO:0000313" key="4">
    <source>
        <dbReference type="Proteomes" id="UP000440578"/>
    </source>
</evidence>
<dbReference type="EMBL" id="VIIS01000001">
    <property type="protein sequence ID" value="KAF0314740.1"/>
    <property type="molecule type" value="Genomic_DNA"/>
</dbReference>
<dbReference type="InterPro" id="IPR011705">
    <property type="entry name" value="BACK"/>
</dbReference>
<evidence type="ECO:0000256" key="1">
    <source>
        <dbReference type="SAM" id="MobiDB-lite"/>
    </source>
</evidence>
<dbReference type="InterPro" id="IPR011333">
    <property type="entry name" value="SKP1/BTB/POZ_sf"/>
</dbReference>
<protein>
    <submittedName>
        <fullName evidence="3">BTB/POZ domain-containing protein 9</fullName>
    </submittedName>
</protein>
<organism evidence="3 4">
    <name type="scientific">Amphibalanus amphitrite</name>
    <name type="common">Striped barnacle</name>
    <name type="synonym">Balanus amphitrite</name>
    <dbReference type="NCBI Taxonomy" id="1232801"/>
    <lineage>
        <taxon>Eukaryota</taxon>
        <taxon>Metazoa</taxon>
        <taxon>Ecdysozoa</taxon>
        <taxon>Arthropoda</taxon>
        <taxon>Crustacea</taxon>
        <taxon>Multicrustacea</taxon>
        <taxon>Cirripedia</taxon>
        <taxon>Thoracica</taxon>
        <taxon>Thoracicalcarea</taxon>
        <taxon>Balanomorpha</taxon>
        <taxon>Balanoidea</taxon>
        <taxon>Balanidae</taxon>
        <taxon>Amphibalaninae</taxon>
        <taxon>Amphibalanus</taxon>
    </lineage>
</organism>
<dbReference type="CDD" id="cd18287">
    <property type="entry name" value="BTB_POZ_BTBD9"/>
    <property type="match status" value="1"/>
</dbReference>
<feature type="compositionally biased region" description="Acidic residues" evidence="1">
    <location>
        <begin position="578"/>
        <end position="588"/>
    </location>
</feature>
<gene>
    <name evidence="3" type="primary">BTBD9</name>
    <name evidence="3" type="ORF">FJT64_000013</name>
</gene>
<dbReference type="Proteomes" id="UP000440578">
    <property type="component" value="Unassembled WGS sequence"/>
</dbReference>
<dbReference type="PANTHER" id="PTHR46306">
    <property type="entry name" value="BTB/POZ DOMAIN-CONTAINING PROTEIN 9"/>
    <property type="match status" value="1"/>
</dbReference>
<keyword evidence="4" id="KW-1185">Reference proteome</keyword>
<accession>A0A6A4XEC0</accession>
<dbReference type="Gene3D" id="1.25.40.420">
    <property type="match status" value="1"/>
</dbReference>
<dbReference type="GO" id="GO:0005737">
    <property type="term" value="C:cytoplasm"/>
    <property type="evidence" value="ECO:0007669"/>
    <property type="project" value="TreeGrafter"/>
</dbReference>
<reference evidence="3 4" key="1">
    <citation type="submission" date="2019-07" db="EMBL/GenBank/DDBJ databases">
        <title>Draft genome assembly of a fouling barnacle, Amphibalanus amphitrite (Darwin, 1854): The first reference genome for Thecostraca.</title>
        <authorList>
            <person name="Kim W."/>
        </authorList>
    </citation>
    <scope>NUCLEOTIDE SEQUENCE [LARGE SCALE GENOMIC DNA]</scope>
    <source>
        <strain evidence="3">SNU_AA5</strain>
        <tissue evidence="3">Soma without cirri and trophi</tissue>
    </source>
</reference>
<evidence type="ECO:0000313" key="3">
    <source>
        <dbReference type="EMBL" id="KAF0314740.1"/>
    </source>
</evidence>
<dbReference type="SMART" id="SM00875">
    <property type="entry name" value="BACK"/>
    <property type="match status" value="1"/>
</dbReference>
<dbReference type="Pfam" id="PF07707">
    <property type="entry name" value="BACK"/>
    <property type="match status" value="1"/>
</dbReference>
<feature type="region of interest" description="Disordered" evidence="1">
    <location>
        <begin position="567"/>
        <end position="604"/>
    </location>
</feature>
<name>A0A6A4XEC0_AMPAM</name>
<dbReference type="PANTHER" id="PTHR46306:SF1">
    <property type="entry name" value="BTB_POZ DOMAIN-CONTAINING PROTEIN 9"/>
    <property type="match status" value="1"/>
</dbReference>
<evidence type="ECO:0000259" key="2">
    <source>
        <dbReference type="PROSITE" id="PS50097"/>
    </source>
</evidence>
<dbReference type="SMART" id="SM00225">
    <property type="entry name" value="BTB"/>
    <property type="match status" value="1"/>
</dbReference>
<dbReference type="GO" id="GO:0008344">
    <property type="term" value="P:adult locomotory behavior"/>
    <property type="evidence" value="ECO:0007669"/>
    <property type="project" value="TreeGrafter"/>
</dbReference>
<comment type="caution">
    <text evidence="3">The sequence shown here is derived from an EMBL/GenBank/DDBJ whole genome shotgun (WGS) entry which is preliminary data.</text>
</comment>
<dbReference type="GO" id="GO:0050804">
    <property type="term" value="P:modulation of chemical synaptic transmission"/>
    <property type="evidence" value="ECO:0007669"/>
    <property type="project" value="TreeGrafter"/>
</dbReference>
<dbReference type="PROSITE" id="PS50097">
    <property type="entry name" value="BTB"/>
    <property type="match status" value="1"/>
</dbReference>
<feature type="domain" description="BTB" evidence="2">
    <location>
        <begin position="42"/>
        <end position="109"/>
    </location>
</feature>
<dbReference type="InterPro" id="IPR052407">
    <property type="entry name" value="BTB_POZ_domain_cont_9"/>
</dbReference>
<dbReference type="SUPFAM" id="SSF49785">
    <property type="entry name" value="Galactose-binding domain-like"/>
    <property type="match status" value="2"/>
</dbReference>
<dbReference type="FunFam" id="2.60.120.260:FF:000051">
    <property type="entry name" value="BTB/POZ domain-containing protein 9"/>
    <property type="match status" value="1"/>
</dbReference>
<dbReference type="GO" id="GO:0048512">
    <property type="term" value="P:circadian behavior"/>
    <property type="evidence" value="ECO:0007669"/>
    <property type="project" value="TreeGrafter"/>
</dbReference>
<proteinExistence type="predicted"/>